<dbReference type="OMA" id="CETHTIN"/>
<protein>
    <recommendedName>
        <fullName evidence="1">DUF659 domain-containing protein</fullName>
    </recommendedName>
</protein>
<dbReference type="Gramene" id="ERM98284">
    <property type="protein sequence ID" value="ERM98284"/>
    <property type="gene ID" value="AMTR_s04053p00003430"/>
</dbReference>
<evidence type="ECO:0000313" key="3">
    <source>
        <dbReference type="Proteomes" id="UP000017836"/>
    </source>
</evidence>
<sequence length="294" mass="33491">MYQGESVVEEIVSRLPRSASIAGHGRKDPFLSKPKSQQMTLKGTVKGTRNILGRYVGKWFYDKGIPFDAANSPYFPPMVSAIQRVGPGVKPPMTYELSGPILDEEVEEVKKWTKEYKQSWLRAGITLMSDGWLNKVSKKEFLNFLAYSPKGTAFLPSKDVSGTKKDENFYVRLYDQIVEEVGDKHVVQFITNNARICVSAGNKLMDKRKHLVWTPWAAHSIDLMLEEISEIKIVKETLEEAREHSKKKEIIRPAIIRFATDYLAVDSIRESEGALKILFTCEEWLNDRLSKSSI</sequence>
<accession>U5CV91</accession>
<dbReference type="Proteomes" id="UP000017836">
    <property type="component" value="Unassembled WGS sequence"/>
</dbReference>
<organism evidence="2 3">
    <name type="scientific">Amborella trichopoda</name>
    <dbReference type="NCBI Taxonomy" id="13333"/>
    <lineage>
        <taxon>Eukaryota</taxon>
        <taxon>Viridiplantae</taxon>
        <taxon>Streptophyta</taxon>
        <taxon>Embryophyta</taxon>
        <taxon>Tracheophyta</taxon>
        <taxon>Spermatophyta</taxon>
        <taxon>Magnoliopsida</taxon>
        <taxon>Amborellales</taxon>
        <taxon>Amborellaceae</taxon>
        <taxon>Amborella</taxon>
    </lineage>
</organism>
<evidence type="ECO:0000313" key="2">
    <source>
        <dbReference type="EMBL" id="ERM98284.1"/>
    </source>
</evidence>
<dbReference type="PANTHER" id="PTHR32166">
    <property type="entry name" value="OSJNBA0013A04.12 PROTEIN"/>
    <property type="match status" value="1"/>
</dbReference>
<feature type="domain" description="DUF659" evidence="1">
    <location>
        <begin position="92"/>
        <end position="243"/>
    </location>
</feature>
<reference evidence="3" key="1">
    <citation type="journal article" date="2013" name="Science">
        <title>The Amborella genome and the evolution of flowering plants.</title>
        <authorList>
            <consortium name="Amborella Genome Project"/>
        </authorList>
    </citation>
    <scope>NUCLEOTIDE SEQUENCE [LARGE SCALE GENOMIC DNA]</scope>
</reference>
<dbReference type="EMBL" id="KI395429">
    <property type="protein sequence ID" value="ERM98284.1"/>
    <property type="molecule type" value="Genomic_DNA"/>
</dbReference>
<evidence type="ECO:0000259" key="1">
    <source>
        <dbReference type="Pfam" id="PF04937"/>
    </source>
</evidence>
<name>U5CV91_AMBTC</name>
<dbReference type="AlphaFoldDB" id="U5CV91"/>
<proteinExistence type="predicted"/>
<feature type="non-terminal residue" evidence="2">
    <location>
        <position position="294"/>
    </location>
</feature>
<dbReference type="PANTHER" id="PTHR32166:SF24">
    <property type="entry name" value="F16P17.2 PROTEIN"/>
    <property type="match status" value="1"/>
</dbReference>
<dbReference type="InterPro" id="IPR007021">
    <property type="entry name" value="DUF659"/>
</dbReference>
<dbReference type="Pfam" id="PF04937">
    <property type="entry name" value="DUF659"/>
    <property type="match status" value="1"/>
</dbReference>
<gene>
    <name evidence="2" type="ORF">AMTR_s04053p00003430</name>
</gene>
<keyword evidence="3" id="KW-1185">Reference proteome</keyword>
<dbReference type="InterPro" id="IPR012337">
    <property type="entry name" value="RNaseH-like_sf"/>
</dbReference>
<dbReference type="eggNOG" id="ENOG502QUNQ">
    <property type="taxonomic scope" value="Eukaryota"/>
</dbReference>
<dbReference type="HOGENOM" id="CLU_016471_5_1_1"/>
<dbReference type="SUPFAM" id="SSF53098">
    <property type="entry name" value="Ribonuclease H-like"/>
    <property type="match status" value="1"/>
</dbReference>